<evidence type="ECO:0000313" key="2">
    <source>
        <dbReference type="EMBL" id="MBK9298695.1"/>
    </source>
</evidence>
<reference evidence="2 3" key="1">
    <citation type="submission" date="2020-10" db="EMBL/GenBank/DDBJ databases">
        <title>Connecting structure to function with the recovery of over 1000 high-quality activated sludge metagenome-assembled genomes encoding full-length rRNA genes using long-read sequencing.</title>
        <authorList>
            <person name="Singleton C.M."/>
            <person name="Petriglieri F."/>
            <person name="Kristensen J.M."/>
            <person name="Kirkegaard R.H."/>
            <person name="Michaelsen T.Y."/>
            <person name="Andersen M.H."/>
            <person name="Karst S.M."/>
            <person name="Dueholm M.S."/>
            <person name="Nielsen P.H."/>
            <person name="Albertsen M."/>
        </authorList>
    </citation>
    <scope>NUCLEOTIDE SEQUENCE [LARGE SCALE GENOMIC DNA]</scope>
    <source>
        <strain evidence="2">Lyne_18-Q3-R50-59_MAXAC.006</strain>
    </source>
</reference>
<organism evidence="2 3">
    <name type="scientific">Candidatus Neomicrothrix subdominans</name>
    <dbReference type="NCBI Taxonomy" id="2954438"/>
    <lineage>
        <taxon>Bacteria</taxon>
        <taxon>Bacillati</taxon>
        <taxon>Actinomycetota</taxon>
        <taxon>Acidimicrobiia</taxon>
        <taxon>Acidimicrobiales</taxon>
        <taxon>Microthrixaceae</taxon>
        <taxon>Candidatus Neomicrothrix</taxon>
    </lineage>
</organism>
<dbReference type="EMBL" id="JADJZA010000010">
    <property type="protein sequence ID" value="MBK9298695.1"/>
    <property type="molecule type" value="Genomic_DNA"/>
</dbReference>
<feature type="compositionally biased region" description="Basic and acidic residues" evidence="1">
    <location>
        <begin position="1"/>
        <end position="12"/>
    </location>
</feature>
<dbReference type="AlphaFoldDB" id="A0A936THC6"/>
<protein>
    <submittedName>
        <fullName evidence="2">Uncharacterized protein</fullName>
    </submittedName>
</protein>
<evidence type="ECO:0000313" key="3">
    <source>
        <dbReference type="Proteomes" id="UP000727993"/>
    </source>
</evidence>
<proteinExistence type="predicted"/>
<comment type="caution">
    <text evidence="2">The sequence shown here is derived from an EMBL/GenBank/DDBJ whole genome shotgun (WGS) entry which is preliminary data.</text>
</comment>
<name>A0A936THC6_9ACTN</name>
<feature type="region of interest" description="Disordered" evidence="1">
    <location>
        <begin position="1"/>
        <end position="58"/>
    </location>
</feature>
<evidence type="ECO:0000256" key="1">
    <source>
        <dbReference type="SAM" id="MobiDB-lite"/>
    </source>
</evidence>
<dbReference type="Proteomes" id="UP000727993">
    <property type="component" value="Unassembled WGS sequence"/>
</dbReference>
<accession>A0A936THC6</accession>
<sequence>MVPEEEPPREPEPAGSVFFGSGKSDGHPGGRSPLSDTETSPAGVEIEKPSLDLEVDTDDRSVEAEVEVESLEHAPSPVAARVAMRMAVATLRMKLLDRGGQILGSNLQMRLGGGIAQMG</sequence>
<gene>
    <name evidence="2" type="ORF">IPN02_18085</name>
</gene>